<reference evidence="1" key="1">
    <citation type="submission" date="2021-01" db="EMBL/GenBank/DDBJ databases">
        <title>Whole genome shotgun sequence of Actinoplanes nipponensis NBRC 14063.</title>
        <authorList>
            <person name="Komaki H."/>
            <person name="Tamura T."/>
        </authorList>
    </citation>
    <scope>NUCLEOTIDE SEQUENCE</scope>
    <source>
        <strain evidence="1">NBRC 14063</strain>
    </source>
</reference>
<dbReference type="EMBL" id="BOMQ01000059">
    <property type="protein sequence ID" value="GIE51430.1"/>
    <property type="molecule type" value="Genomic_DNA"/>
</dbReference>
<evidence type="ECO:0000313" key="1">
    <source>
        <dbReference type="EMBL" id="GIE51430.1"/>
    </source>
</evidence>
<protein>
    <recommendedName>
        <fullName evidence="3">UDP-N-acetylglucosamine transferase subunit ALG13</fullName>
    </recommendedName>
</protein>
<evidence type="ECO:0008006" key="3">
    <source>
        <dbReference type="Google" id="ProtNLM"/>
    </source>
</evidence>
<organism evidence="1 2">
    <name type="scientific">Actinoplanes nipponensis</name>
    <dbReference type="NCBI Taxonomy" id="135950"/>
    <lineage>
        <taxon>Bacteria</taxon>
        <taxon>Bacillati</taxon>
        <taxon>Actinomycetota</taxon>
        <taxon>Actinomycetes</taxon>
        <taxon>Micromonosporales</taxon>
        <taxon>Micromonosporaceae</taxon>
        <taxon>Actinoplanes</taxon>
    </lineage>
</organism>
<gene>
    <name evidence="1" type="ORF">Ani05nite_49640</name>
</gene>
<dbReference type="Gene3D" id="3.40.50.2000">
    <property type="entry name" value="Glycogen Phosphorylase B"/>
    <property type="match status" value="1"/>
</dbReference>
<sequence>MARVLVTVGMGPWPFDRLIAALAPLCAEHDVFAQTGTSTVVPPCPHAPFLPLDQVQERLAAADVVITHAGNTVRLVQRLGGVPVAVAREAARGEMGNDHQVEYLRSEEQVGRVVAVWDVDELAGAVARHREDALRLLAERPLPPAVSDDRLVAVLDELCGRLVR</sequence>
<dbReference type="RefSeq" id="WP_203771955.1">
    <property type="nucleotide sequence ID" value="NZ_BOMQ01000059.1"/>
</dbReference>
<evidence type="ECO:0000313" key="2">
    <source>
        <dbReference type="Proteomes" id="UP000647172"/>
    </source>
</evidence>
<proteinExistence type="predicted"/>
<comment type="caution">
    <text evidence="1">The sequence shown here is derived from an EMBL/GenBank/DDBJ whole genome shotgun (WGS) entry which is preliminary data.</text>
</comment>
<name>A0A919JLA2_9ACTN</name>
<accession>A0A919JLA2</accession>
<keyword evidence="2" id="KW-1185">Reference proteome</keyword>
<dbReference type="Proteomes" id="UP000647172">
    <property type="component" value="Unassembled WGS sequence"/>
</dbReference>
<dbReference type="AlphaFoldDB" id="A0A919JLA2"/>